<keyword evidence="2" id="KW-1185">Reference proteome</keyword>
<organism evidence="1 2">
    <name type="scientific">Cirrhinus mrigala</name>
    <name type="common">Mrigala</name>
    <dbReference type="NCBI Taxonomy" id="683832"/>
    <lineage>
        <taxon>Eukaryota</taxon>
        <taxon>Metazoa</taxon>
        <taxon>Chordata</taxon>
        <taxon>Craniata</taxon>
        <taxon>Vertebrata</taxon>
        <taxon>Euteleostomi</taxon>
        <taxon>Actinopterygii</taxon>
        <taxon>Neopterygii</taxon>
        <taxon>Teleostei</taxon>
        <taxon>Ostariophysi</taxon>
        <taxon>Cypriniformes</taxon>
        <taxon>Cyprinidae</taxon>
        <taxon>Labeoninae</taxon>
        <taxon>Labeonini</taxon>
        <taxon>Cirrhinus</taxon>
    </lineage>
</organism>
<evidence type="ECO:0000313" key="2">
    <source>
        <dbReference type="Proteomes" id="UP001529510"/>
    </source>
</evidence>
<evidence type="ECO:0000313" key="1">
    <source>
        <dbReference type="EMBL" id="KAL0190556.1"/>
    </source>
</evidence>
<comment type="caution">
    <text evidence="1">The sequence shown here is derived from an EMBL/GenBank/DDBJ whole genome shotgun (WGS) entry which is preliminary data.</text>
</comment>
<gene>
    <name evidence="1" type="ORF">M9458_013254</name>
</gene>
<accession>A0ABD0QWD9</accession>
<reference evidence="1 2" key="1">
    <citation type="submission" date="2024-05" db="EMBL/GenBank/DDBJ databases">
        <title>Genome sequencing and assembly of Indian major carp, Cirrhinus mrigala (Hamilton, 1822).</title>
        <authorList>
            <person name="Mohindra V."/>
            <person name="Chowdhury L.M."/>
            <person name="Lal K."/>
            <person name="Jena J.K."/>
        </authorList>
    </citation>
    <scope>NUCLEOTIDE SEQUENCE [LARGE SCALE GENOMIC DNA]</scope>
    <source>
        <strain evidence="1">CM1030</strain>
        <tissue evidence="1">Blood</tissue>
    </source>
</reference>
<name>A0ABD0QWD9_CIRMR</name>
<dbReference type="EMBL" id="JAMKFB020000006">
    <property type="protein sequence ID" value="KAL0190556.1"/>
    <property type="molecule type" value="Genomic_DNA"/>
</dbReference>
<dbReference type="AlphaFoldDB" id="A0ABD0QWD9"/>
<dbReference type="Proteomes" id="UP001529510">
    <property type="component" value="Unassembled WGS sequence"/>
</dbReference>
<feature type="non-terminal residue" evidence="1">
    <location>
        <position position="1"/>
    </location>
</feature>
<sequence>ADVDQIPELVELAQLVRYRARVAISKVKEFQHSFDSYRYLWTGDRVEFMRQFLLYGHALSAEEVELYADYELPKNPPKLQNFREQ</sequence>
<protein>
    <submittedName>
        <fullName evidence="1">Uncharacterized protein</fullName>
    </submittedName>
</protein>
<proteinExistence type="predicted"/>
<feature type="non-terminal residue" evidence="1">
    <location>
        <position position="85"/>
    </location>
</feature>